<dbReference type="EMBL" id="JACVXA010000013">
    <property type="protein sequence ID" value="MBE3637870.1"/>
    <property type="molecule type" value="Genomic_DNA"/>
</dbReference>
<dbReference type="Pfam" id="PF24836">
    <property type="entry name" value="NQRA_2nd"/>
    <property type="match status" value="1"/>
</dbReference>
<dbReference type="Pfam" id="PF11973">
    <property type="entry name" value="NQRA_SLBB"/>
    <property type="match status" value="1"/>
</dbReference>
<keyword evidence="13" id="KW-1185">Reference proteome</keyword>
<evidence type="ECO:0000259" key="11">
    <source>
        <dbReference type="Pfam" id="PF24836"/>
    </source>
</evidence>
<accession>A0A8J6YUB7</accession>
<dbReference type="PANTHER" id="PTHR37839">
    <property type="entry name" value="NA(+)-TRANSLOCATING NADH-QUINONE REDUCTASE SUBUNIT A"/>
    <property type="match status" value="1"/>
</dbReference>
<keyword evidence="2 8" id="KW-1278">Translocase</keyword>
<reference evidence="12" key="1">
    <citation type="submission" date="2020-09" db="EMBL/GenBank/DDBJ databases">
        <title>A novel bacterium of genus Mangrovicoccus, isolated from South China Sea.</title>
        <authorList>
            <person name="Huang H."/>
            <person name="Mo K."/>
            <person name="Hu Y."/>
        </authorList>
    </citation>
    <scope>NUCLEOTIDE SEQUENCE</scope>
    <source>
        <strain evidence="12">HB182678</strain>
    </source>
</reference>
<evidence type="ECO:0000256" key="8">
    <source>
        <dbReference type="HAMAP-Rule" id="MF_00425"/>
    </source>
</evidence>
<dbReference type="EC" id="7.2.1.1" evidence="8"/>
<dbReference type="PANTHER" id="PTHR37839:SF1">
    <property type="entry name" value="NA(+)-TRANSLOCATING NADH-QUINONE REDUCTASE SUBUNIT A"/>
    <property type="match status" value="1"/>
</dbReference>
<dbReference type="NCBIfam" id="TIGR01936">
    <property type="entry name" value="nqrA"/>
    <property type="match status" value="1"/>
</dbReference>
<comment type="subunit">
    <text evidence="8">Composed of six subunits; NqrA, NqrB, NqrC, NqrD, NqrE and NqrF.</text>
</comment>
<dbReference type="InterPro" id="IPR008703">
    <property type="entry name" value="NqrA"/>
</dbReference>
<evidence type="ECO:0000313" key="13">
    <source>
        <dbReference type="Proteomes" id="UP000609121"/>
    </source>
</evidence>
<evidence type="ECO:0000256" key="5">
    <source>
        <dbReference type="ARBA" id="ARBA00023065"/>
    </source>
</evidence>
<keyword evidence="5 8" id="KW-0406">Ion transport</keyword>
<dbReference type="AlphaFoldDB" id="A0A8J6YUB7"/>
<dbReference type="NCBIfam" id="NF003759">
    <property type="entry name" value="PRK05352.1-2"/>
    <property type="match status" value="1"/>
</dbReference>
<dbReference type="RefSeq" id="WP_193180949.1">
    <property type="nucleotide sequence ID" value="NZ_JACVXA010000013.1"/>
</dbReference>
<evidence type="ECO:0000256" key="4">
    <source>
        <dbReference type="ARBA" id="ARBA00023053"/>
    </source>
</evidence>
<organism evidence="12 13">
    <name type="scientific">Mangrovicoccus algicola</name>
    <dbReference type="NCBI Taxonomy" id="2771008"/>
    <lineage>
        <taxon>Bacteria</taxon>
        <taxon>Pseudomonadati</taxon>
        <taxon>Pseudomonadota</taxon>
        <taxon>Alphaproteobacteria</taxon>
        <taxon>Rhodobacterales</taxon>
        <taxon>Paracoccaceae</taxon>
        <taxon>Mangrovicoccus</taxon>
    </lineage>
</organism>
<feature type="domain" description="Na(+)-translocating NADH-quinone reductase subunit A C-terminal" evidence="10">
    <location>
        <begin position="263"/>
        <end position="311"/>
    </location>
</feature>
<evidence type="ECO:0000259" key="9">
    <source>
        <dbReference type="Pfam" id="PF05896"/>
    </source>
</evidence>
<gene>
    <name evidence="8" type="primary">nqrA</name>
    <name evidence="12" type="ORF">ICN82_06610</name>
</gene>
<protein>
    <recommendedName>
        <fullName evidence="8">Na(+)-translocating NADH-quinone reductase subunit A</fullName>
        <shortName evidence="8">Na(+)-NQR subunit A</shortName>
        <shortName evidence="8">Na(+)-translocating NQR subunit A</shortName>
        <ecNumber evidence="8">7.2.1.1</ecNumber>
    </recommendedName>
    <alternativeName>
        <fullName evidence="8">NQR complex subunit A</fullName>
    </alternativeName>
    <alternativeName>
        <fullName evidence="8">NQR-1 subunit A</fullName>
    </alternativeName>
</protein>
<evidence type="ECO:0000256" key="6">
    <source>
        <dbReference type="ARBA" id="ARBA00023075"/>
    </source>
</evidence>
<dbReference type="GO" id="GO:0016655">
    <property type="term" value="F:oxidoreductase activity, acting on NAD(P)H, quinone or similar compound as acceptor"/>
    <property type="evidence" value="ECO:0007669"/>
    <property type="project" value="UniProtKB-UniRule"/>
</dbReference>
<keyword evidence="4 8" id="KW-0915">Sodium</keyword>
<dbReference type="InterPro" id="IPR022615">
    <property type="entry name" value="NqrA_C_domain"/>
</dbReference>
<name>A0A8J6YUB7_9RHOB</name>
<dbReference type="Proteomes" id="UP000609121">
    <property type="component" value="Unassembled WGS sequence"/>
</dbReference>
<comment type="caution">
    <text evidence="12">The sequence shown here is derived from an EMBL/GenBank/DDBJ whole genome shotgun (WGS) entry which is preliminary data.</text>
</comment>
<dbReference type="InterPro" id="IPR056147">
    <property type="entry name" value="NQRA_N"/>
</dbReference>
<evidence type="ECO:0000256" key="7">
    <source>
        <dbReference type="ARBA" id="ARBA00023201"/>
    </source>
</evidence>
<comment type="catalytic activity">
    <reaction evidence="8">
        <text>a ubiquinone + n Na(+)(in) + NADH + H(+) = a ubiquinol + n Na(+)(out) + NAD(+)</text>
        <dbReference type="Rhea" id="RHEA:47748"/>
        <dbReference type="Rhea" id="RHEA-COMP:9565"/>
        <dbReference type="Rhea" id="RHEA-COMP:9566"/>
        <dbReference type="ChEBI" id="CHEBI:15378"/>
        <dbReference type="ChEBI" id="CHEBI:16389"/>
        <dbReference type="ChEBI" id="CHEBI:17976"/>
        <dbReference type="ChEBI" id="CHEBI:29101"/>
        <dbReference type="ChEBI" id="CHEBI:57540"/>
        <dbReference type="ChEBI" id="CHEBI:57945"/>
        <dbReference type="EC" id="7.2.1.1"/>
    </reaction>
</comment>
<proteinExistence type="inferred from homology"/>
<comment type="function">
    <text evidence="8">NQR complex catalyzes the reduction of ubiquinone-1 to ubiquinol by two successive reactions, coupled with the transport of Na(+) ions from the cytoplasm to the periplasm. NqrA to NqrE are probably involved in the second step, the conversion of ubisemiquinone to ubiquinol.</text>
</comment>
<feature type="domain" description="NqrA N-terminal barrel-sandwich hybrid" evidence="9">
    <location>
        <begin position="6"/>
        <end position="97"/>
    </location>
</feature>
<evidence type="ECO:0000313" key="12">
    <source>
        <dbReference type="EMBL" id="MBE3637870.1"/>
    </source>
</evidence>
<comment type="similarity">
    <text evidence="8">Belongs to the NqrA family.</text>
</comment>
<dbReference type="HAMAP" id="MF_00425">
    <property type="entry name" value="NqrA"/>
    <property type="match status" value="1"/>
</dbReference>
<evidence type="ECO:0000256" key="2">
    <source>
        <dbReference type="ARBA" id="ARBA00022967"/>
    </source>
</evidence>
<evidence type="ECO:0000256" key="3">
    <source>
        <dbReference type="ARBA" id="ARBA00023027"/>
    </source>
</evidence>
<dbReference type="GO" id="GO:0006814">
    <property type="term" value="P:sodium ion transport"/>
    <property type="evidence" value="ECO:0007669"/>
    <property type="project" value="UniProtKB-UniRule"/>
</dbReference>
<sequence length="449" mass="47760">MTHHALKKGLDLPIEGAPAPAIEAAASPVSVALLGGDYVGLKPRMFVQEGDTVRRGTALFCHKDSPEVVFTAPATGRIRAINRGARRVLQSVVIDIDDADDTGMDFHAADPATQSAEQIAAKLLDSGLWTAFRTRPYSKVPAGTDRPAAIYVTAMESDPLAPDAKLVLDGAAEAFDKGLMAVSKLSAGKTYLCQRQGETLSGGTVPGVEIHTFEGPHPAGLPGTHMHFIEPPHSGKTVWHIGYQDVLAIGRLFETGFVDPVRVITVAGPRAAHPRHVRTMMGADMATLTARQISGDAPVRVISGSVLSGFAADGPFGFLGRYHRQVTLITEDAAQEVLGWISPQPGKFSVQPVLASSFLGSKLYALTSNLNGGRRAMVPTGVFETLMPQDYLPTQLLRALLVGDTDTAQALGALELDEEDLALCTFACPAKYEYGMALRTSLARIEKEG</sequence>
<evidence type="ECO:0000256" key="1">
    <source>
        <dbReference type="ARBA" id="ARBA00022448"/>
    </source>
</evidence>
<evidence type="ECO:0000259" key="10">
    <source>
        <dbReference type="Pfam" id="PF11973"/>
    </source>
</evidence>
<keyword evidence="7 8" id="KW-0739">Sodium transport</keyword>
<feature type="domain" description="NqrA second alpha/beta" evidence="11">
    <location>
        <begin position="115"/>
        <end position="257"/>
    </location>
</feature>
<dbReference type="InterPro" id="IPR056148">
    <property type="entry name" value="NQRA_2nd"/>
</dbReference>
<keyword evidence="6 8" id="KW-0830">Ubiquinone</keyword>
<keyword evidence="3 8" id="KW-0520">NAD</keyword>
<dbReference type="Pfam" id="PF05896">
    <property type="entry name" value="NQRA_N"/>
    <property type="match status" value="1"/>
</dbReference>
<keyword evidence="1 8" id="KW-0813">Transport</keyword>